<evidence type="ECO:0000313" key="7">
    <source>
        <dbReference type="EMBL" id="OJG92653.1"/>
    </source>
</evidence>
<evidence type="ECO:0000313" key="6">
    <source>
        <dbReference type="EMBL" id="ALS01254.1"/>
    </source>
</evidence>
<evidence type="ECO:0000313" key="9">
    <source>
        <dbReference type="Proteomes" id="UP000183039"/>
    </source>
</evidence>
<dbReference type="EMBL" id="CP013614">
    <property type="protein sequence ID" value="ALS01254.1"/>
    <property type="molecule type" value="Genomic_DNA"/>
</dbReference>
<dbReference type="InterPro" id="IPR038729">
    <property type="entry name" value="Rad50/SbcC_AAA"/>
</dbReference>
<feature type="domain" description="Rad50/SbcC-type AAA" evidence="5">
    <location>
        <begin position="6"/>
        <end position="216"/>
    </location>
</feature>
<sequence length="1047" mass="120767">MKPLTLTLKNFGPYIDETIDFSKFEDSSLFLISGKTGSGKTTIFDGMSYALFGESSGKLRQGKEMRSTFADPSEPTEVHLAFSHGDYFYDIKRKPEQELFKKRGDGTRTQSAKISLIVKDHLGKELREYTKRREVDSFIQELLHLDATQFAQIVLLPQGEFRTFLIANSNDKEKVLRNLFGTQLYQTLNDQLKNQLKTVNKAIEATQQTIQVKLDQLHWNEPIVEEQSVEQQLSALMHQQETMIKQQLVQQNELTVLKEQKHVKEQEKFTLEELLNDFAKQNQLKSQKEELEQAAEMINKLRMEEQQLQWVKNHQGLIEKIDEKASLITTYEQELKVNQTEQETQEQSIQQWEQQQQEVLALTIVMEQNKARLAKLQFQLPLYEEKAKLTNTSKANRLELEALVKQLEEIKAMQISAEQDYQKELMVIERQAQIENEQLKLERHHTQWLTFLESWENLQQLAAKKIATEQQLSKLKTELKQAEVMQETLDKQVKSQKSQWAKMQISRLSLFLVEGEPCPVCGSVEHPKQNEHQEFSLEEIQSLENQLDELEQAAQKQAATVAKLQAQIVQYHTTEQELQQETKQQKSKVNTLIEQLKEKQNLILNTPLTAAEIEQVTAEFEVTADELEREAERIKTAKHRINELEKTVKDHQAKVLRQEEVVREKQQEQAANQTKITTIIEQLGEDNLSLADITETKTQLEQQVEQWEQQKQEIADCLAKSKENQLLLKNSEEHLTKEKTTNLTEKRSLEKQLAEAIEDSSFDLDEKMLRVLLREVPKLETIKEELTAFDKKKDQLVFQLKELEQKLENKEQPELATILDEIEKLRSLIEAKEASYYQQQEKMQANETIQQQVKELITSVEQQWEEVTALHQLTATVNGDNPRKTSLERYVLQTYLEEVLKVANQRLGLLTNNRYQFELNQDSGSYKNQTGLEINVYDDNAGSARSAHTLSGGESFIAALALALSLAEVIQEHAGGVLIEALFIDEGFGSLDEEALEMAMEALETIENEGRMIGIISHVSELKARIPQQLQIKTNGNGQSQVTYQTA</sequence>
<evidence type="ECO:0000256" key="1">
    <source>
        <dbReference type="ARBA" id="ARBA00006930"/>
    </source>
</evidence>
<feature type="coiled-coil region" evidence="4">
    <location>
        <begin position="400"/>
        <end position="492"/>
    </location>
</feature>
<dbReference type="SUPFAM" id="SSF52540">
    <property type="entry name" value="P-loop containing nucleoside triphosphate hydrolases"/>
    <property type="match status" value="1"/>
</dbReference>
<dbReference type="Gene3D" id="3.40.50.300">
    <property type="entry name" value="P-loop containing nucleotide triphosphate hydrolases"/>
    <property type="match status" value="2"/>
</dbReference>
<keyword evidence="7" id="KW-0378">Hydrolase</keyword>
<reference evidence="7 9" key="1">
    <citation type="submission" date="2014-12" db="EMBL/GenBank/DDBJ databases">
        <title>Draft genome sequences of 29 type strains of Enterococci.</title>
        <authorList>
            <person name="Zhong Z."/>
            <person name="Sun Z."/>
            <person name="Liu W."/>
            <person name="Zhang W."/>
            <person name="Zhang H."/>
        </authorList>
    </citation>
    <scope>NUCLEOTIDE SEQUENCE [LARGE SCALE GENOMIC DNA]</scope>
    <source>
        <strain evidence="7 9">DSM 22801</strain>
    </source>
</reference>
<dbReference type="GO" id="GO:0006302">
    <property type="term" value="P:double-strand break repair"/>
    <property type="evidence" value="ECO:0007669"/>
    <property type="project" value="InterPro"/>
</dbReference>
<dbReference type="OrthoDB" id="9795626at2"/>
<dbReference type="Pfam" id="PF13558">
    <property type="entry name" value="SbcC_Walker_B"/>
    <property type="match status" value="1"/>
</dbReference>
<dbReference type="Proteomes" id="UP000183039">
    <property type="component" value="Unassembled WGS sequence"/>
</dbReference>
<dbReference type="Proteomes" id="UP000065511">
    <property type="component" value="Chromosome"/>
</dbReference>
<keyword evidence="7" id="KW-0269">Exonuclease</keyword>
<evidence type="ECO:0000256" key="2">
    <source>
        <dbReference type="ARBA" id="ARBA00011322"/>
    </source>
</evidence>
<keyword evidence="7" id="KW-0540">Nuclease</keyword>
<feature type="coiled-coil region" evidence="4">
    <location>
        <begin position="533"/>
        <end position="724"/>
    </location>
</feature>
<dbReference type="GO" id="GO:0016887">
    <property type="term" value="F:ATP hydrolysis activity"/>
    <property type="evidence" value="ECO:0007669"/>
    <property type="project" value="InterPro"/>
</dbReference>
<dbReference type="Pfam" id="PF13476">
    <property type="entry name" value="AAA_23"/>
    <property type="match status" value="1"/>
</dbReference>
<dbReference type="InterPro" id="IPR027417">
    <property type="entry name" value="P-loop_NTPase"/>
</dbReference>
<dbReference type="PANTHER" id="PTHR32114">
    <property type="entry name" value="ABC TRANSPORTER ABCH.3"/>
    <property type="match status" value="1"/>
</dbReference>
<dbReference type="GO" id="GO:0004527">
    <property type="term" value="F:exonuclease activity"/>
    <property type="evidence" value="ECO:0007669"/>
    <property type="project" value="UniProtKB-KW"/>
</dbReference>
<accession>A0A0S3KAA1</accession>
<comment type="subunit">
    <text evidence="2">Heterodimer of SbcC and SbcD.</text>
</comment>
<protein>
    <recommendedName>
        <fullName evidence="3">Nuclease SbcCD subunit C</fullName>
    </recommendedName>
</protein>
<dbReference type="AlphaFoldDB" id="A0A0S3KAA1"/>
<proteinExistence type="inferred from homology"/>
<keyword evidence="8" id="KW-1185">Reference proteome</keyword>
<feature type="coiled-coil region" evidence="4">
    <location>
        <begin position="271"/>
        <end position="308"/>
    </location>
</feature>
<dbReference type="EMBL" id="JXLC01000005">
    <property type="protein sequence ID" value="OJG92653.1"/>
    <property type="molecule type" value="Genomic_DNA"/>
</dbReference>
<comment type="similarity">
    <text evidence="1">Belongs to the SMC family. SbcC subfamily.</text>
</comment>
<evidence type="ECO:0000256" key="3">
    <source>
        <dbReference type="ARBA" id="ARBA00013368"/>
    </source>
</evidence>
<dbReference type="PANTHER" id="PTHR32114:SF2">
    <property type="entry name" value="ABC TRANSPORTER ABCH.3"/>
    <property type="match status" value="1"/>
</dbReference>
<evidence type="ECO:0000256" key="4">
    <source>
        <dbReference type="SAM" id="Coils"/>
    </source>
</evidence>
<evidence type="ECO:0000313" key="8">
    <source>
        <dbReference type="Proteomes" id="UP000065511"/>
    </source>
</evidence>
<organism evidence="7 9">
    <name type="scientific">Enterococcus silesiacus</name>
    <dbReference type="NCBI Taxonomy" id="332949"/>
    <lineage>
        <taxon>Bacteria</taxon>
        <taxon>Bacillati</taxon>
        <taxon>Bacillota</taxon>
        <taxon>Bacilli</taxon>
        <taxon>Lactobacillales</taxon>
        <taxon>Enterococcaceae</taxon>
        <taxon>Enterococcus</taxon>
    </lineage>
</organism>
<reference evidence="6 8" key="2">
    <citation type="submission" date="2015-12" db="EMBL/GenBank/DDBJ databases">
        <authorList>
            <person name="Lauer A."/>
            <person name="Humrighouse B."/>
            <person name="Loparev V."/>
            <person name="Shewmaker P.L."/>
            <person name="Whitney A.M."/>
            <person name="McLaughlin R.W."/>
        </authorList>
    </citation>
    <scope>NUCLEOTIDE SEQUENCE [LARGE SCALE GENOMIC DNA]</scope>
    <source>
        <strain evidence="6 8">LMG 23085</strain>
    </source>
</reference>
<gene>
    <name evidence="6" type="ORF">ATZ33_07685</name>
    <name evidence="7" type="ORF">RV15_GL003078</name>
</gene>
<name>A0A0S3KAA1_9ENTE</name>
<feature type="coiled-coil region" evidence="4">
    <location>
        <begin position="786"/>
        <end position="835"/>
    </location>
</feature>
<keyword evidence="4" id="KW-0175">Coiled coil</keyword>
<evidence type="ECO:0000259" key="5">
    <source>
        <dbReference type="Pfam" id="PF13476"/>
    </source>
</evidence>
<dbReference type="KEGG" id="ess:ATZ33_07685"/>